<feature type="transmembrane region" description="Helical" evidence="8">
    <location>
        <begin position="43"/>
        <end position="59"/>
    </location>
</feature>
<comment type="subcellular location">
    <subcellularLocation>
        <location evidence="1">Cell membrane</location>
        <topology evidence="1">Multi-pass membrane protein</topology>
    </subcellularLocation>
</comment>
<evidence type="ECO:0000313" key="11">
    <source>
        <dbReference type="Proteomes" id="UP000317303"/>
    </source>
</evidence>
<keyword evidence="2" id="KW-0813">Transport</keyword>
<feature type="transmembrane region" description="Helical" evidence="8">
    <location>
        <begin position="104"/>
        <end position="126"/>
    </location>
</feature>
<dbReference type="PANTHER" id="PTHR23517">
    <property type="entry name" value="RESISTANCE PROTEIN MDTM, PUTATIVE-RELATED-RELATED"/>
    <property type="match status" value="1"/>
</dbReference>
<dbReference type="GO" id="GO:0005886">
    <property type="term" value="C:plasma membrane"/>
    <property type="evidence" value="ECO:0007669"/>
    <property type="project" value="UniProtKB-SubCell"/>
</dbReference>
<feature type="region of interest" description="Disordered" evidence="7">
    <location>
        <begin position="415"/>
        <end position="450"/>
    </location>
</feature>
<dbReference type="OrthoDB" id="3285778at2"/>
<feature type="transmembrane region" description="Helical" evidence="8">
    <location>
        <begin position="312"/>
        <end position="332"/>
    </location>
</feature>
<evidence type="ECO:0000256" key="2">
    <source>
        <dbReference type="ARBA" id="ARBA00022448"/>
    </source>
</evidence>
<dbReference type="Pfam" id="PF07690">
    <property type="entry name" value="MFS_1"/>
    <property type="match status" value="1"/>
</dbReference>
<keyword evidence="3" id="KW-1003">Cell membrane</keyword>
<dbReference type="PANTHER" id="PTHR23517:SF2">
    <property type="entry name" value="MULTIDRUG RESISTANCE PROTEIN MDTH"/>
    <property type="match status" value="1"/>
</dbReference>
<dbReference type="Proteomes" id="UP000317303">
    <property type="component" value="Unassembled WGS sequence"/>
</dbReference>
<feature type="transmembrane region" description="Helical" evidence="8">
    <location>
        <begin position="353"/>
        <end position="374"/>
    </location>
</feature>
<name>A0A660C766_9PSEU</name>
<feature type="transmembrane region" description="Helical" evidence="8">
    <location>
        <begin position="80"/>
        <end position="98"/>
    </location>
</feature>
<dbReference type="InterPro" id="IPR036259">
    <property type="entry name" value="MFS_trans_sf"/>
</dbReference>
<keyword evidence="11" id="KW-1185">Reference proteome</keyword>
<feature type="compositionally biased region" description="Gly residues" evidence="7">
    <location>
        <begin position="419"/>
        <end position="432"/>
    </location>
</feature>
<organism evidence="10 11">
    <name type="scientific">Prauserella rugosa</name>
    <dbReference type="NCBI Taxonomy" id="43354"/>
    <lineage>
        <taxon>Bacteria</taxon>
        <taxon>Bacillati</taxon>
        <taxon>Actinomycetota</taxon>
        <taxon>Actinomycetes</taxon>
        <taxon>Pseudonocardiales</taxon>
        <taxon>Pseudonocardiaceae</taxon>
        <taxon>Prauserella</taxon>
    </lineage>
</organism>
<comment type="caution">
    <text evidence="10">The sequence shown here is derived from an EMBL/GenBank/DDBJ whole genome shotgun (WGS) entry which is preliminary data.</text>
</comment>
<accession>A0A660C766</accession>
<dbReference type="InterPro" id="IPR011701">
    <property type="entry name" value="MFS"/>
</dbReference>
<gene>
    <name evidence="10" type="ORF">JD82_01254</name>
</gene>
<evidence type="ECO:0000259" key="9">
    <source>
        <dbReference type="PROSITE" id="PS50850"/>
    </source>
</evidence>
<keyword evidence="4 8" id="KW-0812">Transmembrane</keyword>
<evidence type="ECO:0000256" key="5">
    <source>
        <dbReference type="ARBA" id="ARBA00022989"/>
    </source>
</evidence>
<dbReference type="AlphaFoldDB" id="A0A660C766"/>
<proteinExistence type="predicted"/>
<reference evidence="10 11" key="1">
    <citation type="submission" date="2019-07" db="EMBL/GenBank/DDBJ databases">
        <title>R&amp;d 2014.</title>
        <authorList>
            <person name="Klenk H.-P."/>
        </authorList>
    </citation>
    <scope>NUCLEOTIDE SEQUENCE [LARGE SCALE GENOMIC DNA]</scope>
    <source>
        <strain evidence="10 11">DSM 43194</strain>
    </source>
</reference>
<dbReference type="InterPro" id="IPR050171">
    <property type="entry name" value="MFS_Transporters"/>
</dbReference>
<feature type="transmembrane region" description="Helical" evidence="8">
    <location>
        <begin position="138"/>
        <end position="160"/>
    </location>
</feature>
<dbReference type="Gene3D" id="1.20.1250.20">
    <property type="entry name" value="MFS general substrate transporter like domains"/>
    <property type="match status" value="1"/>
</dbReference>
<evidence type="ECO:0000256" key="1">
    <source>
        <dbReference type="ARBA" id="ARBA00004651"/>
    </source>
</evidence>
<evidence type="ECO:0000256" key="3">
    <source>
        <dbReference type="ARBA" id="ARBA00022475"/>
    </source>
</evidence>
<feature type="domain" description="Major facilitator superfamily (MFS) profile" evidence="9">
    <location>
        <begin position="13"/>
        <end position="411"/>
    </location>
</feature>
<evidence type="ECO:0000313" key="10">
    <source>
        <dbReference type="EMBL" id="TWH19430.1"/>
    </source>
</evidence>
<evidence type="ECO:0000256" key="8">
    <source>
        <dbReference type="SAM" id="Phobius"/>
    </source>
</evidence>
<dbReference type="SUPFAM" id="SSF103473">
    <property type="entry name" value="MFS general substrate transporter"/>
    <property type="match status" value="1"/>
</dbReference>
<feature type="transmembrane region" description="Helical" evidence="8">
    <location>
        <begin position="278"/>
        <end position="300"/>
    </location>
</feature>
<feature type="transmembrane region" description="Helical" evidence="8">
    <location>
        <begin position="211"/>
        <end position="230"/>
    </location>
</feature>
<keyword evidence="6 8" id="KW-0472">Membrane</keyword>
<feature type="transmembrane region" description="Helical" evidence="8">
    <location>
        <begin position="242"/>
        <end position="262"/>
    </location>
</feature>
<feature type="transmembrane region" description="Helical" evidence="8">
    <location>
        <begin position="386"/>
        <end position="406"/>
    </location>
</feature>
<feature type="transmembrane region" description="Helical" evidence="8">
    <location>
        <begin position="12"/>
        <end position="31"/>
    </location>
</feature>
<feature type="transmembrane region" description="Helical" evidence="8">
    <location>
        <begin position="166"/>
        <end position="186"/>
    </location>
</feature>
<dbReference type="GO" id="GO:0022857">
    <property type="term" value="F:transmembrane transporter activity"/>
    <property type="evidence" value="ECO:0007669"/>
    <property type="project" value="InterPro"/>
</dbReference>
<dbReference type="InterPro" id="IPR020846">
    <property type="entry name" value="MFS_dom"/>
</dbReference>
<evidence type="ECO:0000256" key="7">
    <source>
        <dbReference type="SAM" id="MobiDB-lite"/>
    </source>
</evidence>
<dbReference type="PROSITE" id="PS50850">
    <property type="entry name" value="MFS"/>
    <property type="match status" value="1"/>
</dbReference>
<protein>
    <submittedName>
        <fullName evidence="10">Putative MFS family arabinose efflux permease</fullName>
    </submittedName>
</protein>
<dbReference type="EMBL" id="VLJV01000001">
    <property type="protein sequence ID" value="TWH19430.1"/>
    <property type="molecule type" value="Genomic_DNA"/>
</dbReference>
<dbReference type="RefSeq" id="WP_084705619.1">
    <property type="nucleotide sequence ID" value="NZ_JOIJ01000002.1"/>
</dbReference>
<feature type="compositionally biased region" description="Basic and acidic residues" evidence="7">
    <location>
        <begin position="436"/>
        <end position="450"/>
    </location>
</feature>
<evidence type="ECO:0000256" key="6">
    <source>
        <dbReference type="ARBA" id="ARBA00023136"/>
    </source>
</evidence>
<keyword evidence="5 8" id="KW-1133">Transmembrane helix</keyword>
<evidence type="ECO:0000256" key="4">
    <source>
        <dbReference type="ARBA" id="ARBA00022692"/>
    </source>
</evidence>
<sequence length="450" mass="47234">MTSRSAFLQLSTPARLLVLNQFGINVGFYMLLPFLASYMSGELGYGAAIVGLVLGLRNLSQQGMFLVGGTAADRIGCRPMIVLGCALRVVAFGLFAVLTSLPGLVAAVVLTGLAGAFFNPAVRTYLMHEAGERRAEAFSVFNVFAHAGTLVGPLVGALLLAIDFRAVAWVACLAFAALTVAQVLVLPHREVEPQRSSVLGSWREVVTNRRFLAFTVSLSAYFGLYNQLYLTIPLEAQRVSGLSWAITVVFVVSTVIGVFWQVRITEWCRARWSSGRSIVLGLACMGLSFVPLLVASPMIATRAAGADAGVTVAAVMVPVLVTTVLFTVGQAITNPFAMELLPVVGSERLAGTYYGFYYLVSSVAAAGVSWLVGALLEMAGAAQLRWLPWLALCAVGLAGAAGTAVMERRGLLERSAADGSGGAPGHGSGGASGESSDERAADGTDRTEGR</sequence>